<protein>
    <submittedName>
        <fullName evidence="2">Glucuronide permease</fullName>
    </submittedName>
</protein>
<gene>
    <name evidence="2" type="primary">uidB_1</name>
    <name evidence="2" type="ORF">ERS852523_03019</name>
</gene>
<dbReference type="PANTHER" id="PTHR11328:SF24">
    <property type="entry name" value="MAJOR FACILITATOR SUPERFAMILY (MFS) PROFILE DOMAIN-CONTAINING PROTEIN"/>
    <property type="match status" value="1"/>
</dbReference>
<dbReference type="InterPro" id="IPR001927">
    <property type="entry name" value="Na/Gal_symport"/>
</dbReference>
<proteinExistence type="predicted"/>
<evidence type="ECO:0000256" key="1">
    <source>
        <dbReference type="SAM" id="Phobius"/>
    </source>
</evidence>
<dbReference type="PANTHER" id="PTHR11328">
    <property type="entry name" value="MAJOR FACILITATOR SUPERFAMILY DOMAIN-CONTAINING PROTEIN"/>
    <property type="match status" value="1"/>
</dbReference>
<dbReference type="InterPro" id="IPR039672">
    <property type="entry name" value="MFS_2"/>
</dbReference>
<dbReference type="Gene3D" id="1.20.1250.20">
    <property type="entry name" value="MFS general substrate transporter like domains"/>
    <property type="match status" value="2"/>
</dbReference>
<feature type="transmembrane region" description="Helical" evidence="1">
    <location>
        <begin position="251"/>
        <end position="268"/>
    </location>
</feature>
<keyword evidence="1" id="KW-0472">Membrane</keyword>
<dbReference type="AlphaFoldDB" id="A0A174RNC5"/>
<feature type="transmembrane region" description="Helical" evidence="1">
    <location>
        <begin position="320"/>
        <end position="337"/>
    </location>
</feature>
<feature type="transmembrane region" description="Helical" evidence="1">
    <location>
        <begin position="386"/>
        <end position="409"/>
    </location>
</feature>
<feature type="transmembrane region" description="Helical" evidence="1">
    <location>
        <begin position="343"/>
        <end position="366"/>
    </location>
</feature>
<dbReference type="EMBL" id="CZAW01000037">
    <property type="protein sequence ID" value="CUP84758.1"/>
    <property type="molecule type" value="Genomic_DNA"/>
</dbReference>
<evidence type="ECO:0000313" key="2">
    <source>
        <dbReference type="EMBL" id="CUP84758.1"/>
    </source>
</evidence>
<dbReference type="GO" id="GO:0008643">
    <property type="term" value="P:carbohydrate transport"/>
    <property type="evidence" value="ECO:0007669"/>
    <property type="project" value="InterPro"/>
</dbReference>
<name>A0A174RNC5_9FIRM</name>
<accession>A0A174RNC5</accession>
<dbReference type="GO" id="GO:0005886">
    <property type="term" value="C:plasma membrane"/>
    <property type="evidence" value="ECO:0007669"/>
    <property type="project" value="TreeGrafter"/>
</dbReference>
<keyword evidence="1" id="KW-1133">Transmembrane helix</keyword>
<feature type="transmembrane region" description="Helical" evidence="1">
    <location>
        <begin position="202"/>
        <end position="222"/>
    </location>
</feature>
<feature type="transmembrane region" description="Helical" evidence="1">
    <location>
        <begin position="172"/>
        <end position="190"/>
    </location>
</feature>
<keyword evidence="1" id="KW-0812">Transmembrane</keyword>
<dbReference type="Proteomes" id="UP000095712">
    <property type="component" value="Unassembled WGS sequence"/>
</dbReference>
<dbReference type="Pfam" id="PF13347">
    <property type="entry name" value="MFS_2"/>
    <property type="match status" value="1"/>
</dbReference>
<dbReference type="NCBIfam" id="TIGR00792">
    <property type="entry name" value="gph"/>
    <property type="match status" value="1"/>
</dbReference>
<dbReference type="SUPFAM" id="SSF103473">
    <property type="entry name" value="MFS general substrate transporter"/>
    <property type="match status" value="1"/>
</dbReference>
<feature type="transmembrane region" description="Helical" evidence="1">
    <location>
        <begin position="100"/>
        <end position="118"/>
    </location>
</feature>
<feature type="transmembrane region" description="Helical" evidence="1">
    <location>
        <begin position="130"/>
        <end position="151"/>
    </location>
</feature>
<dbReference type="InterPro" id="IPR036259">
    <property type="entry name" value="MFS_trans_sf"/>
</dbReference>
<feature type="transmembrane region" description="Helical" evidence="1">
    <location>
        <begin position="288"/>
        <end position="308"/>
    </location>
</feature>
<sequence>MSKRKDGGWQQAGGIMESKNENAKVPLISKIAYGFGDVGCNFSWMFVSNFLMIFYTDVFGISMAAVSALMLFSRFWDAINDPIVGGLTDKTKTKWGRYRPWLLIAAPITAVLLIMTFWAHPDWADRSKVIYMVITYCLLVLGYTCVNIPYGTLCGAMTQDIDERAKINTSRSVSAMVAIGIINIITVPLIGKLGSQSAKTGYLLVAIIYGCIFAACHFFCFAKTKEQVIMPEKDKISIKVQLRAVMQNRPYILALIGQVLFGFTLYGRNADVLYYFTYVEGNASYYTTYSMCIIIPSIIGAACFQPVFRKLNNKGRTASIFALFTGISMLCMFFFNVKETPAAFYTLAGITQFFFSGFNTAIYAIIPDCVEYGEWKTGLRNDGFQYAFVSLGNKIGMAIGTALLAALLGKYGYVANQVQNPAVLSIMRHSFTTIPGVLWIVTAIVLFFYRLNKKRYNEIVEDLKKKRVK</sequence>
<feature type="transmembrane region" description="Helical" evidence="1">
    <location>
        <begin position="52"/>
        <end position="72"/>
    </location>
</feature>
<reference evidence="2 3" key="1">
    <citation type="submission" date="2015-09" db="EMBL/GenBank/DDBJ databases">
        <authorList>
            <consortium name="Pathogen Informatics"/>
        </authorList>
    </citation>
    <scope>NUCLEOTIDE SEQUENCE [LARGE SCALE GENOMIC DNA]</scope>
    <source>
        <strain evidence="2 3">2789STDY5834911</strain>
    </source>
</reference>
<dbReference type="GO" id="GO:0006814">
    <property type="term" value="P:sodium ion transport"/>
    <property type="evidence" value="ECO:0007669"/>
    <property type="project" value="InterPro"/>
</dbReference>
<dbReference type="GO" id="GO:0015293">
    <property type="term" value="F:symporter activity"/>
    <property type="evidence" value="ECO:0007669"/>
    <property type="project" value="InterPro"/>
</dbReference>
<feature type="transmembrane region" description="Helical" evidence="1">
    <location>
        <begin position="429"/>
        <end position="449"/>
    </location>
</feature>
<organism evidence="2 3">
    <name type="scientific">Blautia wexlerae</name>
    <dbReference type="NCBI Taxonomy" id="418240"/>
    <lineage>
        <taxon>Bacteria</taxon>
        <taxon>Bacillati</taxon>
        <taxon>Bacillota</taxon>
        <taxon>Clostridia</taxon>
        <taxon>Lachnospirales</taxon>
        <taxon>Lachnospiraceae</taxon>
        <taxon>Blautia</taxon>
    </lineage>
</organism>
<evidence type="ECO:0000313" key="3">
    <source>
        <dbReference type="Proteomes" id="UP000095712"/>
    </source>
</evidence>
<dbReference type="CDD" id="cd17332">
    <property type="entry name" value="MFS_MelB_like"/>
    <property type="match status" value="1"/>
</dbReference>